<protein>
    <submittedName>
        <fullName evidence="2">Uncharacterized protein</fullName>
    </submittedName>
</protein>
<dbReference type="EMBL" id="SJST01000002">
    <property type="protein sequence ID" value="TCD15097.1"/>
    <property type="molecule type" value="Genomic_DNA"/>
</dbReference>
<sequence>MARPHDDKTTETKDTDLQRADLASREMGDNDLQGDDQANVRNQRHAVPDVKTEADDVIESFEKMDKDVRAKEDLGKGNRSSSDED</sequence>
<dbReference type="Proteomes" id="UP000291301">
    <property type="component" value="Unassembled WGS sequence"/>
</dbReference>
<dbReference type="AlphaFoldDB" id="A0A4V2MNX4"/>
<accession>A0A4V2MNX4</accession>
<feature type="region of interest" description="Disordered" evidence="1">
    <location>
        <begin position="1"/>
        <end position="85"/>
    </location>
</feature>
<feature type="compositionally biased region" description="Basic and acidic residues" evidence="1">
    <location>
        <begin position="46"/>
        <end position="76"/>
    </location>
</feature>
<evidence type="ECO:0000313" key="3">
    <source>
        <dbReference type="Proteomes" id="UP000291301"/>
    </source>
</evidence>
<dbReference type="RefSeq" id="WP_131566697.1">
    <property type="nucleotide sequence ID" value="NZ_JAINFK010000004.1"/>
</dbReference>
<feature type="compositionally biased region" description="Basic and acidic residues" evidence="1">
    <location>
        <begin position="1"/>
        <end position="28"/>
    </location>
</feature>
<evidence type="ECO:0000256" key="1">
    <source>
        <dbReference type="SAM" id="MobiDB-lite"/>
    </source>
</evidence>
<keyword evidence="3" id="KW-1185">Reference proteome</keyword>
<reference evidence="2 3" key="1">
    <citation type="journal article" date="2015" name="Antonie Van Leeuwenhoek">
        <title>Oricola cellulosilytica gen. nov., sp. nov., a cellulose-degrading bacterium of the family Phyllobacteriaceae isolated from surface seashore water, and emended descriptions of Mesorhizobium loti and Phyllobacterium myrsinacearum.</title>
        <authorList>
            <person name="Hameed A."/>
            <person name="Shahina M."/>
            <person name="Lai W.A."/>
            <person name="Lin S.Y."/>
            <person name="Young L.S."/>
            <person name="Liu Y.C."/>
            <person name="Hsu Y.H."/>
            <person name="Young C.C."/>
        </authorList>
    </citation>
    <scope>NUCLEOTIDE SEQUENCE [LARGE SCALE GENOMIC DNA]</scope>
    <source>
        <strain evidence="2 3">KCTC 52183</strain>
    </source>
</reference>
<comment type="caution">
    <text evidence="2">The sequence shown here is derived from an EMBL/GenBank/DDBJ whole genome shotgun (WGS) entry which is preliminary data.</text>
</comment>
<evidence type="ECO:0000313" key="2">
    <source>
        <dbReference type="EMBL" id="TCD15097.1"/>
    </source>
</evidence>
<organism evidence="2 3">
    <name type="scientific">Oricola cellulosilytica</name>
    <dbReference type="NCBI Taxonomy" id="1429082"/>
    <lineage>
        <taxon>Bacteria</taxon>
        <taxon>Pseudomonadati</taxon>
        <taxon>Pseudomonadota</taxon>
        <taxon>Alphaproteobacteria</taxon>
        <taxon>Hyphomicrobiales</taxon>
        <taxon>Ahrensiaceae</taxon>
        <taxon>Oricola</taxon>
    </lineage>
</organism>
<name>A0A4V2MNX4_9HYPH</name>
<proteinExistence type="predicted"/>
<dbReference type="OrthoDB" id="7889137at2"/>
<gene>
    <name evidence="2" type="ORF">E0D97_05990</name>
</gene>